<dbReference type="PATRIC" id="fig|1095729.3.peg.2048"/>
<name>I0S7Z0_STRAP</name>
<dbReference type="EMBL" id="AICP01000064">
    <property type="protein sequence ID" value="EID19493.1"/>
    <property type="molecule type" value="Genomic_DNA"/>
</dbReference>
<comment type="caution">
    <text evidence="1">The sequence shown here is derived from an EMBL/GenBank/DDBJ whole genome shotgun (WGS) entry which is preliminary data.</text>
</comment>
<reference evidence="1 2" key="1">
    <citation type="submission" date="2012-01" db="EMBL/GenBank/DDBJ databases">
        <authorList>
            <person name="Harkins D.M."/>
            <person name="Madupu R."/>
            <person name="Durkin A.S."/>
            <person name="Torralba M."/>
            <person name="Methe B."/>
            <person name="Sutton G.G."/>
            <person name="Nelson K.E."/>
        </authorList>
    </citation>
    <scope>NUCLEOTIDE SEQUENCE [LARGE SCALE GENOMIC DNA]</scope>
    <source>
        <strain evidence="1 2">CCUG 39159</strain>
    </source>
</reference>
<protein>
    <submittedName>
        <fullName evidence="1">Uncharacterized protein</fullName>
    </submittedName>
</protein>
<accession>I0S7Z0</accession>
<gene>
    <name evidence="1" type="ORF">HMPREF1043_0705</name>
</gene>
<organism evidence="1 2">
    <name type="scientific">Streptococcus anginosus subsp. whileyi CCUG 39159</name>
    <dbReference type="NCBI Taxonomy" id="1095729"/>
    <lineage>
        <taxon>Bacteria</taxon>
        <taxon>Bacillati</taxon>
        <taxon>Bacillota</taxon>
        <taxon>Bacilli</taxon>
        <taxon>Lactobacillales</taxon>
        <taxon>Streptococcaceae</taxon>
        <taxon>Streptococcus</taxon>
        <taxon>Streptococcus anginosus group</taxon>
    </lineage>
</organism>
<dbReference type="AlphaFoldDB" id="I0S7Z0"/>
<sequence length="49" mass="4742">MGGTSMNGASGGAGSARVRHAFAGVVGMGGVGGCELVLAHCWVLEQQAP</sequence>
<dbReference type="Proteomes" id="UP000003245">
    <property type="component" value="Unassembled WGS sequence"/>
</dbReference>
<evidence type="ECO:0000313" key="1">
    <source>
        <dbReference type="EMBL" id="EID19493.1"/>
    </source>
</evidence>
<keyword evidence="2" id="KW-1185">Reference proteome</keyword>
<evidence type="ECO:0000313" key="2">
    <source>
        <dbReference type="Proteomes" id="UP000003245"/>
    </source>
</evidence>
<proteinExistence type="predicted"/>